<name>A0A124S9Z3_CYNCS</name>
<dbReference type="AlphaFoldDB" id="A0A124S9Z3"/>
<evidence type="ECO:0000256" key="2">
    <source>
        <dbReference type="ARBA" id="ARBA00006213"/>
    </source>
</evidence>
<evidence type="ECO:0000256" key="7">
    <source>
        <dbReference type="RuleBase" id="RU368015"/>
    </source>
</evidence>
<evidence type="ECO:0000256" key="4">
    <source>
        <dbReference type="ARBA" id="ARBA00022692"/>
    </source>
</evidence>
<proteinExistence type="inferred from homology"/>
<feature type="transmembrane region" description="Helical" evidence="7">
    <location>
        <begin position="274"/>
        <end position="297"/>
    </location>
</feature>
<feature type="transmembrane region" description="Helical" evidence="7">
    <location>
        <begin position="28"/>
        <end position="47"/>
    </location>
</feature>
<dbReference type="InterPro" id="IPR030182">
    <property type="entry name" value="PUP_plant"/>
</dbReference>
<evidence type="ECO:0000313" key="10">
    <source>
        <dbReference type="Proteomes" id="UP000243975"/>
    </source>
</evidence>
<comment type="subcellular location">
    <subcellularLocation>
        <location evidence="1 7">Membrane</location>
        <topology evidence="1 7">Multi-pass membrane protein</topology>
    </subcellularLocation>
</comment>
<evidence type="ECO:0000256" key="8">
    <source>
        <dbReference type="SAM" id="MobiDB-lite"/>
    </source>
</evidence>
<comment type="similarity">
    <text evidence="2 7">Belongs to the purine permeases (TC 2.A.7.14) family.</text>
</comment>
<feature type="region of interest" description="Disordered" evidence="8">
    <location>
        <begin position="357"/>
        <end position="377"/>
    </location>
</feature>
<keyword evidence="5 7" id="KW-1133">Transmembrane helix</keyword>
<feature type="transmembrane region" description="Helical" evidence="7">
    <location>
        <begin position="329"/>
        <end position="348"/>
    </location>
</feature>
<evidence type="ECO:0000256" key="3">
    <source>
        <dbReference type="ARBA" id="ARBA00022448"/>
    </source>
</evidence>
<dbReference type="GO" id="GO:0016020">
    <property type="term" value="C:membrane"/>
    <property type="evidence" value="ECO:0007669"/>
    <property type="project" value="UniProtKB-SubCell"/>
</dbReference>
<keyword evidence="3 7" id="KW-0813">Transport</keyword>
<dbReference type="PANTHER" id="PTHR31376:SF1">
    <property type="entry name" value="PURINE PERMEASE 2"/>
    <property type="match status" value="1"/>
</dbReference>
<reference evidence="9 10" key="1">
    <citation type="journal article" date="2016" name="Sci. Rep.">
        <title>The genome sequence of the outbreeding globe artichoke constructed de novo incorporating a phase-aware low-pass sequencing strategy of F1 progeny.</title>
        <authorList>
            <person name="Scaglione D."/>
            <person name="Reyes-Chin-Wo S."/>
            <person name="Acquadro A."/>
            <person name="Froenicke L."/>
            <person name="Portis E."/>
            <person name="Beitel C."/>
            <person name="Tirone M."/>
            <person name="Mauro R."/>
            <person name="Lo Monaco A."/>
            <person name="Mauromicale G."/>
            <person name="Faccioli P."/>
            <person name="Cattivelli L."/>
            <person name="Rieseberg L."/>
            <person name="Michelmore R."/>
            <person name="Lanteri S."/>
        </authorList>
    </citation>
    <scope>NUCLEOTIDE SEQUENCE [LARGE SCALE GENOMIC DNA]</scope>
    <source>
        <strain evidence="9">2C</strain>
    </source>
</reference>
<dbReference type="EMBL" id="LEKV01006330">
    <property type="protein sequence ID" value="KVH85897.1"/>
    <property type="molecule type" value="Genomic_DNA"/>
</dbReference>
<feature type="transmembrane region" description="Helical" evidence="7">
    <location>
        <begin position="302"/>
        <end position="323"/>
    </location>
</feature>
<dbReference type="Proteomes" id="UP000243975">
    <property type="component" value="Unassembled WGS sequence"/>
</dbReference>
<organism evidence="9 10">
    <name type="scientific">Cynara cardunculus var. scolymus</name>
    <name type="common">Globe artichoke</name>
    <name type="synonym">Cynara scolymus</name>
    <dbReference type="NCBI Taxonomy" id="59895"/>
    <lineage>
        <taxon>Eukaryota</taxon>
        <taxon>Viridiplantae</taxon>
        <taxon>Streptophyta</taxon>
        <taxon>Embryophyta</taxon>
        <taxon>Tracheophyta</taxon>
        <taxon>Spermatophyta</taxon>
        <taxon>Magnoliopsida</taxon>
        <taxon>eudicotyledons</taxon>
        <taxon>Gunneridae</taxon>
        <taxon>Pentapetalae</taxon>
        <taxon>asterids</taxon>
        <taxon>campanulids</taxon>
        <taxon>Asterales</taxon>
        <taxon>Asteraceae</taxon>
        <taxon>Carduoideae</taxon>
        <taxon>Cardueae</taxon>
        <taxon>Carduinae</taxon>
        <taxon>Cynara</taxon>
    </lineage>
</organism>
<dbReference type="GO" id="GO:0005345">
    <property type="term" value="F:purine nucleobase transmembrane transporter activity"/>
    <property type="evidence" value="ECO:0007669"/>
    <property type="project" value="UniProtKB-UniRule"/>
</dbReference>
<keyword evidence="10" id="KW-1185">Reference proteome</keyword>
<dbReference type="Pfam" id="PF16913">
    <property type="entry name" value="PUNUT"/>
    <property type="match status" value="1"/>
</dbReference>
<dbReference type="OrthoDB" id="1865379at2759"/>
<dbReference type="OMA" id="GEWSDSR"/>
<feature type="compositionally biased region" description="Polar residues" evidence="8">
    <location>
        <begin position="359"/>
        <end position="377"/>
    </location>
</feature>
<keyword evidence="6 7" id="KW-0472">Membrane</keyword>
<evidence type="ECO:0000256" key="1">
    <source>
        <dbReference type="ARBA" id="ARBA00004141"/>
    </source>
</evidence>
<dbReference type="PANTHER" id="PTHR31376">
    <property type="entry name" value="OS09G0467300 PROTEIN-RELATED"/>
    <property type="match status" value="1"/>
</dbReference>
<evidence type="ECO:0000256" key="6">
    <source>
        <dbReference type="ARBA" id="ARBA00023136"/>
    </source>
</evidence>
<feature type="transmembrane region" description="Helical" evidence="7">
    <location>
        <begin position="107"/>
        <end position="126"/>
    </location>
</feature>
<dbReference type="InterPro" id="IPR037185">
    <property type="entry name" value="EmrE-like"/>
</dbReference>
<evidence type="ECO:0000313" key="9">
    <source>
        <dbReference type="EMBL" id="KVH85897.1"/>
    </source>
</evidence>
<evidence type="ECO:0000256" key="5">
    <source>
        <dbReference type="ARBA" id="ARBA00022989"/>
    </source>
</evidence>
<dbReference type="STRING" id="59895.A0A124S9Z3"/>
<dbReference type="Gramene" id="KVH85897">
    <property type="protein sequence ID" value="KVH85897"/>
    <property type="gene ID" value="Ccrd_025421"/>
</dbReference>
<keyword evidence="4 7" id="KW-0812">Transmembrane</keyword>
<feature type="transmembrane region" description="Helical" evidence="7">
    <location>
        <begin position="138"/>
        <end position="156"/>
    </location>
</feature>
<sequence>MKNGTDTTTAGTTAPLSAKVSPAAKKTLLILNCILLSIGNCGGPLIMRLYFIHGGNRVWLSSSLETAGWPFIVVVLVILYFLRRSAGKHENNNNNKPTTIIYMRPRLFFAVAFIGIVTGLDDYLYAYGVARLPVSTSSLIIASQLGFTAFFAYLLVKQKFTPYTINAVVLLTVGAAVLALHTSSDRPAGESKKEYTLGFVMTVAAALLYGFILPLIELTYNKAKQGITYTLVLEIQMVMCLFATIFCTVGMIINNDFKVIPREAMDFELGKTKYYIIMCVSALIWQCFFLGAIGVIFCSSSLLSGIIIAVLLPVTEVLAVVFYKEKFQAEKGVALVLSLWGFASYFYGEYKLTKKSKNNTESSQPSTELAQTNYSSV</sequence>
<protein>
    <recommendedName>
        <fullName evidence="7">Probable purine permease</fullName>
    </recommendedName>
</protein>
<feature type="transmembrane region" description="Helical" evidence="7">
    <location>
        <begin position="163"/>
        <end position="183"/>
    </location>
</feature>
<feature type="transmembrane region" description="Helical" evidence="7">
    <location>
        <begin position="195"/>
        <end position="216"/>
    </location>
</feature>
<accession>A0A124S9Z3</accession>
<gene>
    <name evidence="9" type="ORF">Ccrd_025421</name>
</gene>
<dbReference type="GO" id="GO:0015211">
    <property type="term" value="F:purine nucleoside transmembrane transporter activity"/>
    <property type="evidence" value="ECO:0007669"/>
    <property type="project" value="UniProtKB-UniRule"/>
</dbReference>
<comment type="caution">
    <text evidence="9">The sequence shown here is derived from an EMBL/GenBank/DDBJ whole genome shotgun (WGS) entry which is preliminary data.</text>
</comment>
<feature type="transmembrane region" description="Helical" evidence="7">
    <location>
        <begin position="67"/>
        <end position="86"/>
    </location>
</feature>
<dbReference type="SUPFAM" id="SSF103481">
    <property type="entry name" value="Multidrug resistance efflux transporter EmrE"/>
    <property type="match status" value="1"/>
</dbReference>
<feature type="transmembrane region" description="Helical" evidence="7">
    <location>
        <begin position="228"/>
        <end position="254"/>
    </location>
</feature>